<name>A0ABW7Z2Y1_9ACTN</name>
<dbReference type="PANTHER" id="PTHR18968">
    <property type="entry name" value="THIAMINE PYROPHOSPHATE ENZYMES"/>
    <property type="match status" value="1"/>
</dbReference>
<dbReference type="InterPro" id="IPR012001">
    <property type="entry name" value="Thiamin_PyroP_enz_TPP-bd_dom"/>
</dbReference>
<dbReference type="CDD" id="cd02002">
    <property type="entry name" value="TPP_BFDC"/>
    <property type="match status" value="1"/>
</dbReference>
<sequence>MSTTSRAVADWMRRRELTTVFCGPGASGAFPAGVRRILALQEAVAVAMAGGYASVTGRPALVDLAADAPGALGAVRGAAAGRTPLILTAGPRLRAMLTMDALFTAAPRRPPVKWSCEPRPQDVPDALEWAYHLALAPPRGPVCLALPGPDTITAEAVPPLRPMAAAAAPDPIALGLLAERLDCAHSPVLVVGADVDASGGWAAAVELAERCALPVWEAPLASRVSFPQSHPHYRGALLPEAGPAARQLAGHDLVVVAGAPPPPLPDGAEAVLLTCDPADAPFGHVICGDVRQALAALAELTKVREEPLPGAWPAPSPAPPGRRPMSPVTALAALAEGAPPETIWVSESPAIRPAFHDQIRIDRPGSFLCAADGGPGHGLPAAIGAQLGRPYRPVVAVIGDGSLQHAVTALWSAAAYRVPVTVVVLTDREHAMMRWFRHLDGPGLDVDVRAVAKGYGLAACQVESGQALSAAVRIAAASDLPMLIEVPVSGP</sequence>
<dbReference type="InterPro" id="IPR029035">
    <property type="entry name" value="DHS-like_NAD/FAD-binding_dom"/>
</dbReference>
<evidence type="ECO:0000259" key="6">
    <source>
        <dbReference type="Pfam" id="PF02776"/>
    </source>
</evidence>
<dbReference type="RefSeq" id="WP_397087894.1">
    <property type="nucleotide sequence ID" value="NZ_JBITGY010000010.1"/>
</dbReference>
<accession>A0ABW7Z2Y1</accession>
<dbReference type="EMBL" id="JBITGY010000010">
    <property type="protein sequence ID" value="MFI6502539.1"/>
    <property type="molecule type" value="Genomic_DNA"/>
</dbReference>
<dbReference type="Gene3D" id="3.40.50.970">
    <property type="match status" value="2"/>
</dbReference>
<feature type="domain" description="Thiamine pyrophosphate enzyme N-terminal TPP-binding" evidence="6">
    <location>
        <begin position="3"/>
        <end position="92"/>
    </location>
</feature>
<dbReference type="InterPro" id="IPR000399">
    <property type="entry name" value="TPP-bd_CS"/>
</dbReference>
<dbReference type="SUPFAM" id="SSF52467">
    <property type="entry name" value="DHS-like NAD/FAD-binding domain"/>
    <property type="match status" value="1"/>
</dbReference>
<dbReference type="Pfam" id="PF00205">
    <property type="entry name" value="TPP_enzyme_M"/>
    <property type="match status" value="1"/>
</dbReference>
<protein>
    <submittedName>
        <fullName evidence="7">Thiamine pyrophosphate-dependent enzyme</fullName>
    </submittedName>
</protein>
<dbReference type="InterPro" id="IPR029061">
    <property type="entry name" value="THDP-binding"/>
</dbReference>
<dbReference type="Pfam" id="PF02776">
    <property type="entry name" value="TPP_enzyme_N"/>
    <property type="match status" value="1"/>
</dbReference>
<evidence type="ECO:0000256" key="1">
    <source>
        <dbReference type="ARBA" id="ARBA00007812"/>
    </source>
</evidence>
<evidence type="ECO:0000259" key="5">
    <source>
        <dbReference type="Pfam" id="PF02775"/>
    </source>
</evidence>
<proteinExistence type="inferred from homology"/>
<feature type="domain" description="Thiamine pyrophosphate enzyme central" evidence="4">
    <location>
        <begin position="177"/>
        <end position="297"/>
    </location>
</feature>
<evidence type="ECO:0000313" key="8">
    <source>
        <dbReference type="Proteomes" id="UP001612741"/>
    </source>
</evidence>
<organism evidence="7 8">
    <name type="scientific">Nonomuraea typhae</name>
    <dbReference type="NCBI Taxonomy" id="2603600"/>
    <lineage>
        <taxon>Bacteria</taxon>
        <taxon>Bacillati</taxon>
        <taxon>Actinomycetota</taxon>
        <taxon>Actinomycetes</taxon>
        <taxon>Streptosporangiales</taxon>
        <taxon>Streptosporangiaceae</taxon>
        <taxon>Nonomuraea</taxon>
    </lineage>
</organism>
<dbReference type="SUPFAM" id="SSF52518">
    <property type="entry name" value="Thiamin diphosphate-binding fold (THDP-binding)"/>
    <property type="match status" value="2"/>
</dbReference>
<comment type="caution">
    <text evidence="7">The sequence shown here is derived from an EMBL/GenBank/DDBJ whole genome shotgun (WGS) entry which is preliminary data.</text>
</comment>
<evidence type="ECO:0000259" key="4">
    <source>
        <dbReference type="Pfam" id="PF00205"/>
    </source>
</evidence>
<keyword evidence="8" id="KW-1185">Reference proteome</keyword>
<evidence type="ECO:0000313" key="7">
    <source>
        <dbReference type="EMBL" id="MFI6502539.1"/>
    </source>
</evidence>
<comment type="similarity">
    <text evidence="1 3">Belongs to the TPP enzyme family.</text>
</comment>
<dbReference type="InterPro" id="IPR045229">
    <property type="entry name" value="TPP_enz"/>
</dbReference>
<dbReference type="Gene3D" id="3.40.50.1220">
    <property type="entry name" value="TPP-binding domain"/>
    <property type="match status" value="1"/>
</dbReference>
<gene>
    <name evidence="7" type="ORF">ACIBG2_34540</name>
</gene>
<keyword evidence="2 3" id="KW-0786">Thiamine pyrophosphate</keyword>
<evidence type="ECO:0000256" key="3">
    <source>
        <dbReference type="RuleBase" id="RU362132"/>
    </source>
</evidence>
<dbReference type="InterPro" id="IPR012000">
    <property type="entry name" value="Thiamin_PyroP_enz_cen_dom"/>
</dbReference>
<evidence type="ECO:0000256" key="2">
    <source>
        <dbReference type="ARBA" id="ARBA00023052"/>
    </source>
</evidence>
<dbReference type="PANTHER" id="PTHR18968:SF133">
    <property type="entry name" value="BENZOYLFORMATE DECARBOXYLASE"/>
    <property type="match status" value="1"/>
</dbReference>
<dbReference type="PROSITE" id="PS00187">
    <property type="entry name" value="TPP_ENZYMES"/>
    <property type="match status" value="1"/>
</dbReference>
<dbReference type="Proteomes" id="UP001612741">
    <property type="component" value="Unassembled WGS sequence"/>
</dbReference>
<feature type="domain" description="Thiamine pyrophosphate enzyme TPP-binding" evidence="5">
    <location>
        <begin position="359"/>
        <end position="486"/>
    </location>
</feature>
<dbReference type="Pfam" id="PF02775">
    <property type="entry name" value="TPP_enzyme_C"/>
    <property type="match status" value="1"/>
</dbReference>
<dbReference type="InterPro" id="IPR011766">
    <property type="entry name" value="TPP_enzyme_TPP-bd"/>
</dbReference>
<reference evidence="7 8" key="1">
    <citation type="submission" date="2024-10" db="EMBL/GenBank/DDBJ databases">
        <title>The Natural Products Discovery Center: Release of the First 8490 Sequenced Strains for Exploring Actinobacteria Biosynthetic Diversity.</title>
        <authorList>
            <person name="Kalkreuter E."/>
            <person name="Kautsar S.A."/>
            <person name="Yang D."/>
            <person name="Bader C.D."/>
            <person name="Teijaro C.N."/>
            <person name="Fluegel L."/>
            <person name="Davis C.M."/>
            <person name="Simpson J.R."/>
            <person name="Lauterbach L."/>
            <person name="Steele A.D."/>
            <person name="Gui C."/>
            <person name="Meng S."/>
            <person name="Li G."/>
            <person name="Viehrig K."/>
            <person name="Ye F."/>
            <person name="Su P."/>
            <person name="Kiefer A.F."/>
            <person name="Nichols A."/>
            <person name="Cepeda A.J."/>
            <person name="Yan W."/>
            <person name="Fan B."/>
            <person name="Jiang Y."/>
            <person name="Adhikari A."/>
            <person name="Zheng C.-J."/>
            <person name="Schuster L."/>
            <person name="Cowan T.M."/>
            <person name="Smanski M.J."/>
            <person name="Chevrette M.G."/>
            <person name="De Carvalho L.P.S."/>
            <person name="Shen B."/>
        </authorList>
    </citation>
    <scope>NUCLEOTIDE SEQUENCE [LARGE SCALE GENOMIC DNA]</scope>
    <source>
        <strain evidence="7 8">NPDC050545</strain>
    </source>
</reference>
<dbReference type="CDD" id="cd07035">
    <property type="entry name" value="TPP_PYR_POX_like"/>
    <property type="match status" value="1"/>
</dbReference>